<protein>
    <recommendedName>
        <fullName evidence="3">Type II secretion system core protein G</fullName>
    </recommendedName>
</protein>
<evidence type="ECO:0000313" key="13">
    <source>
        <dbReference type="EMBL" id="SEQ65739.1"/>
    </source>
</evidence>
<dbReference type="InterPro" id="IPR012902">
    <property type="entry name" value="N_methyl_site"/>
</dbReference>
<dbReference type="EMBL" id="FOFS01000009">
    <property type="protein sequence ID" value="SEQ65739.1"/>
    <property type="molecule type" value="Genomic_DNA"/>
</dbReference>
<comment type="subcellular location">
    <subcellularLocation>
        <location evidence="1">Cell inner membrane</location>
        <topology evidence="1">Single-pass membrane protein</topology>
    </subcellularLocation>
</comment>
<dbReference type="InterPro" id="IPR010054">
    <property type="entry name" value="Type2_sec_GspG"/>
</dbReference>
<dbReference type="PROSITE" id="PS00409">
    <property type="entry name" value="PROKAR_NTER_METHYL"/>
    <property type="match status" value="1"/>
</dbReference>
<feature type="transmembrane region" description="Helical" evidence="11">
    <location>
        <begin position="12"/>
        <end position="33"/>
    </location>
</feature>
<dbReference type="GO" id="GO:0015627">
    <property type="term" value="C:type II protein secretion system complex"/>
    <property type="evidence" value="ECO:0007669"/>
    <property type="project" value="InterPro"/>
</dbReference>
<keyword evidence="9 11" id="KW-0472">Membrane</keyword>
<keyword evidence="7 11" id="KW-0812">Transmembrane</keyword>
<dbReference type="InterPro" id="IPR013545">
    <property type="entry name" value="T2SS_protein-GspG_C"/>
</dbReference>
<keyword evidence="6" id="KW-0997">Cell inner membrane</keyword>
<sequence length="148" mass="16368">MNKPHARRRQSGFTLIEIMVVVVILGILATFVVPKIMNKPDEARIVKAKHDISALLTALNFYKLDNYGYPSTQQGLEALVHKPSGSPEPKNYRAEGYLDKLPKDPWGNPYQYLSPGTKGEVDVYSLGRDNRPGGEGADADIGNWDING</sequence>
<evidence type="ECO:0000256" key="7">
    <source>
        <dbReference type="ARBA" id="ARBA00022692"/>
    </source>
</evidence>
<dbReference type="GO" id="GO:0015628">
    <property type="term" value="P:protein secretion by the type II secretion system"/>
    <property type="evidence" value="ECO:0007669"/>
    <property type="project" value="InterPro"/>
</dbReference>
<evidence type="ECO:0000256" key="3">
    <source>
        <dbReference type="ARBA" id="ARBA00020042"/>
    </source>
</evidence>
<dbReference type="PRINTS" id="PR00813">
    <property type="entry name" value="BCTERIALGSPG"/>
</dbReference>
<evidence type="ECO:0000256" key="5">
    <source>
        <dbReference type="ARBA" id="ARBA00022481"/>
    </source>
</evidence>
<evidence type="ECO:0000256" key="8">
    <source>
        <dbReference type="ARBA" id="ARBA00022989"/>
    </source>
</evidence>
<dbReference type="AlphaFoldDB" id="A0A1H9HTR0"/>
<keyword evidence="14" id="KW-1185">Reference proteome</keyword>
<keyword evidence="4" id="KW-1003">Cell membrane</keyword>
<evidence type="ECO:0000256" key="1">
    <source>
        <dbReference type="ARBA" id="ARBA00004377"/>
    </source>
</evidence>
<organism evidence="13 14">
    <name type="scientific">Solimonas aquatica</name>
    <dbReference type="NCBI Taxonomy" id="489703"/>
    <lineage>
        <taxon>Bacteria</taxon>
        <taxon>Pseudomonadati</taxon>
        <taxon>Pseudomonadota</taxon>
        <taxon>Gammaproteobacteria</taxon>
        <taxon>Nevskiales</taxon>
        <taxon>Nevskiaceae</taxon>
        <taxon>Solimonas</taxon>
    </lineage>
</organism>
<evidence type="ECO:0000256" key="2">
    <source>
        <dbReference type="ARBA" id="ARBA00009984"/>
    </source>
</evidence>
<evidence type="ECO:0000256" key="4">
    <source>
        <dbReference type="ARBA" id="ARBA00022475"/>
    </source>
</evidence>
<evidence type="ECO:0000256" key="11">
    <source>
        <dbReference type="SAM" id="Phobius"/>
    </source>
</evidence>
<dbReference type="STRING" id="489703.SAMN04488038_10927"/>
<accession>A0A1H9HTR0</accession>
<dbReference type="Gene3D" id="3.30.700.10">
    <property type="entry name" value="Glycoprotein, Type 4 Pilin"/>
    <property type="match status" value="1"/>
</dbReference>
<keyword evidence="5" id="KW-0488">Methylation</keyword>
<dbReference type="GO" id="GO:0005886">
    <property type="term" value="C:plasma membrane"/>
    <property type="evidence" value="ECO:0007669"/>
    <property type="project" value="UniProtKB-SubCell"/>
</dbReference>
<comment type="similarity">
    <text evidence="2">Belongs to the GSP G family.</text>
</comment>
<gene>
    <name evidence="13" type="ORF">SAMN04488038_10927</name>
</gene>
<proteinExistence type="inferred from homology"/>
<dbReference type="InterPro" id="IPR045584">
    <property type="entry name" value="Pilin-like"/>
</dbReference>
<reference evidence="13 14" key="1">
    <citation type="submission" date="2016-10" db="EMBL/GenBank/DDBJ databases">
        <authorList>
            <person name="de Groot N.N."/>
        </authorList>
    </citation>
    <scope>NUCLEOTIDE SEQUENCE [LARGE SCALE GENOMIC DNA]</scope>
    <source>
        <strain evidence="13 14">DSM 25927</strain>
    </source>
</reference>
<dbReference type="NCBIfam" id="TIGR01710">
    <property type="entry name" value="typeII_sec_gspG"/>
    <property type="match status" value="1"/>
</dbReference>
<name>A0A1H9HTR0_9GAMM</name>
<feature type="domain" description="Type II secretion system protein GspG C-terminal" evidence="12">
    <location>
        <begin position="35"/>
        <end position="144"/>
    </location>
</feature>
<dbReference type="PANTHER" id="PTHR30093:SF44">
    <property type="entry name" value="TYPE II SECRETION SYSTEM CORE PROTEIN G"/>
    <property type="match status" value="1"/>
</dbReference>
<dbReference type="PANTHER" id="PTHR30093">
    <property type="entry name" value="GENERAL SECRETION PATHWAY PROTEIN G"/>
    <property type="match status" value="1"/>
</dbReference>
<keyword evidence="8 11" id="KW-1133">Transmembrane helix</keyword>
<dbReference type="Proteomes" id="UP000199233">
    <property type="component" value="Unassembled WGS sequence"/>
</dbReference>
<evidence type="ECO:0000256" key="9">
    <source>
        <dbReference type="ARBA" id="ARBA00023136"/>
    </source>
</evidence>
<feature type="region of interest" description="Disordered" evidence="10">
    <location>
        <begin position="123"/>
        <end position="148"/>
    </location>
</feature>
<dbReference type="InterPro" id="IPR000983">
    <property type="entry name" value="Bac_GSPG_pilin"/>
</dbReference>
<dbReference type="SUPFAM" id="SSF54523">
    <property type="entry name" value="Pili subunits"/>
    <property type="match status" value="1"/>
</dbReference>
<evidence type="ECO:0000256" key="10">
    <source>
        <dbReference type="SAM" id="MobiDB-lite"/>
    </source>
</evidence>
<dbReference type="NCBIfam" id="TIGR02532">
    <property type="entry name" value="IV_pilin_GFxxxE"/>
    <property type="match status" value="1"/>
</dbReference>
<dbReference type="RefSeq" id="WP_093286341.1">
    <property type="nucleotide sequence ID" value="NZ_FOFS01000009.1"/>
</dbReference>
<dbReference type="OrthoDB" id="9795612at2"/>
<dbReference type="Pfam" id="PF07963">
    <property type="entry name" value="N_methyl"/>
    <property type="match status" value="1"/>
</dbReference>
<evidence type="ECO:0000256" key="6">
    <source>
        <dbReference type="ARBA" id="ARBA00022519"/>
    </source>
</evidence>
<dbReference type="Pfam" id="PF08334">
    <property type="entry name" value="T2SSG"/>
    <property type="match status" value="1"/>
</dbReference>
<evidence type="ECO:0000313" key="14">
    <source>
        <dbReference type="Proteomes" id="UP000199233"/>
    </source>
</evidence>
<evidence type="ECO:0000259" key="12">
    <source>
        <dbReference type="Pfam" id="PF08334"/>
    </source>
</evidence>